<keyword evidence="3 6" id="KW-0812">Transmembrane</keyword>
<sequence length="136" mass="15444">MFMGLMAIFGSIKLHWSGAGPLAALTVPFVAAVRWRSEWKESSKNPVEEVLGVLWMIFQPFLFGLIGSEVDVMKLDYDVIGLGIAVLVIGLVFRITVSFLSVFFTNLNYKERLFVAMAWLPKATVQVYIAIFYYFY</sequence>
<feature type="transmembrane region" description="Helical" evidence="6">
    <location>
        <begin position="79"/>
        <end position="104"/>
    </location>
</feature>
<dbReference type="InterPro" id="IPR051843">
    <property type="entry name" value="CPA1_transporter"/>
</dbReference>
<feature type="transmembrane region" description="Helical" evidence="6">
    <location>
        <begin position="50"/>
        <end position="67"/>
    </location>
</feature>
<comment type="subcellular location">
    <subcellularLocation>
        <location evidence="1">Membrane</location>
        <topology evidence="1">Multi-pass membrane protein</topology>
    </subcellularLocation>
</comment>
<name>A0A2C9LYR2_BIOGL</name>
<evidence type="ECO:0000256" key="4">
    <source>
        <dbReference type="ARBA" id="ARBA00022989"/>
    </source>
</evidence>
<dbReference type="AlphaFoldDB" id="A0A2C9LYR2"/>
<evidence type="ECO:0000256" key="5">
    <source>
        <dbReference type="ARBA" id="ARBA00023136"/>
    </source>
</evidence>
<dbReference type="Proteomes" id="UP000076420">
    <property type="component" value="Unassembled WGS sequence"/>
</dbReference>
<evidence type="ECO:0000313" key="9">
    <source>
        <dbReference type="Proteomes" id="UP000076420"/>
    </source>
</evidence>
<organism evidence="8 9">
    <name type="scientific">Biomphalaria glabrata</name>
    <name type="common">Bloodfluke planorb</name>
    <name type="synonym">Freshwater snail</name>
    <dbReference type="NCBI Taxonomy" id="6526"/>
    <lineage>
        <taxon>Eukaryota</taxon>
        <taxon>Metazoa</taxon>
        <taxon>Spiralia</taxon>
        <taxon>Lophotrochozoa</taxon>
        <taxon>Mollusca</taxon>
        <taxon>Gastropoda</taxon>
        <taxon>Heterobranchia</taxon>
        <taxon>Euthyneura</taxon>
        <taxon>Panpulmonata</taxon>
        <taxon>Hygrophila</taxon>
        <taxon>Lymnaeoidea</taxon>
        <taxon>Planorbidae</taxon>
        <taxon>Biomphalaria</taxon>
    </lineage>
</organism>
<evidence type="ECO:0000256" key="3">
    <source>
        <dbReference type="ARBA" id="ARBA00022692"/>
    </source>
</evidence>
<dbReference type="PANTHER" id="PTHR31102">
    <property type="match status" value="1"/>
</dbReference>
<evidence type="ECO:0000256" key="2">
    <source>
        <dbReference type="ARBA" id="ARBA00007367"/>
    </source>
</evidence>
<dbReference type="Pfam" id="PF00999">
    <property type="entry name" value="Na_H_Exchanger"/>
    <property type="match status" value="1"/>
</dbReference>
<dbReference type="KEGG" id="bgt:106065359"/>
<evidence type="ECO:0000259" key="7">
    <source>
        <dbReference type="Pfam" id="PF00999"/>
    </source>
</evidence>
<dbReference type="PANTHER" id="PTHR31102:SF1">
    <property type="entry name" value="CATION_H+ EXCHANGER DOMAIN-CONTAINING PROTEIN"/>
    <property type="match status" value="1"/>
</dbReference>
<protein>
    <recommendedName>
        <fullName evidence="7">Cation/H+ exchanger transmembrane domain-containing protein</fullName>
    </recommendedName>
</protein>
<dbReference type="GO" id="GO:0016020">
    <property type="term" value="C:membrane"/>
    <property type="evidence" value="ECO:0007669"/>
    <property type="project" value="UniProtKB-SubCell"/>
</dbReference>
<dbReference type="STRING" id="6526.A0A2C9LYR2"/>
<dbReference type="InterPro" id="IPR006153">
    <property type="entry name" value="Cation/H_exchanger_TM"/>
</dbReference>
<accession>A0A2C9LYR2</accession>
<dbReference type="EnsemblMetazoa" id="BGLB036543-RA">
    <property type="protein sequence ID" value="BGLB036543-PA"/>
    <property type="gene ID" value="BGLB036543"/>
</dbReference>
<gene>
    <name evidence="8" type="primary">106065359</name>
</gene>
<comment type="similarity">
    <text evidence="2">Belongs to the monovalent cation:proton antiporter 1 (CPA1) transporter (TC 2.A.36) family.</text>
</comment>
<evidence type="ECO:0000256" key="6">
    <source>
        <dbReference type="SAM" id="Phobius"/>
    </source>
</evidence>
<feature type="domain" description="Cation/H+ exchanger transmembrane" evidence="7">
    <location>
        <begin position="43"/>
        <end position="131"/>
    </location>
</feature>
<reference evidence="8" key="1">
    <citation type="submission" date="2020-05" db="UniProtKB">
        <authorList>
            <consortium name="EnsemblMetazoa"/>
        </authorList>
    </citation>
    <scope>IDENTIFICATION</scope>
    <source>
        <strain evidence="8">BB02</strain>
    </source>
</reference>
<dbReference type="VEuPathDB" id="VectorBase:BGLAX_036792"/>
<keyword evidence="5 6" id="KW-0472">Membrane</keyword>
<evidence type="ECO:0000313" key="8">
    <source>
        <dbReference type="EnsemblMetazoa" id="BGLB036543-PA"/>
    </source>
</evidence>
<dbReference type="GO" id="GO:1902600">
    <property type="term" value="P:proton transmembrane transport"/>
    <property type="evidence" value="ECO:0007669"/>
    <property type="project" value="InterPro"/>
</dbReference>
<keyword evidence="4 6" id="KW-1133">Transmembrane helix</keyword>
<evidence type="ECO:0000256" key="1">
    <source>
        <dbReference type="ARBA" id="ARBA00004141"/>
    </source>
</evidence>
<dbReference type="GO" id="GO:0015297">
    <property type="term" value="F:antiporter activity"/>
    <property type="evidence" value="ECO:0007669"/>
    <property type="project" value="InterPro"/>
</dbReference>
<proteinExistence type="inferred from homology"/>
<dbReference type="VEuPathDB" id="VectorBase:BGLB036543"/>
<feature type="transmembrane region" description="Helical" evidence="6">
    <location>
        <begin position="116"/>
        <end position="135"/>
    </location>
</feature>